<accession>X0TCU6</accession>
<dbReference type="EMBL" id="BARS01017505">
    <property type="protein sequence ID" value="GAF85987.1"/>
    <property type="molecule type" value="Genomic_DNA"/>
</dbReference>
<organism evidence="2">
    <name type="scientific">marine sediment metagenome</name>
    <dbReference type="NCBI Taxonomy" id="412755"/>
    <lineage>
        <taxon>unclassified sequences</taxon>
        <taxon>metagenomes</taxon>
        <taxon>ecological metagenomes</taxon>
    </lineage>
</organism>
<comment type="caution">
    <text evidence="2">The sequence shown here is derived from an EMBL/GenBank/DDBJ whole genome shotgun (WGS) entry which is preliminary data.</text>
</comment>
<keyword evidence="1" id="KW-1133">Transmembrane helix</keyword>
<feature type="transmembrane region" description="Helical" evidence="1">
    <location>
        <begin position="12"/>
        <end position="31"/>
    </location>
</feature>
<keyword evidence="1" id="KW-0812">Transmembrane</keyword>
<name>X0TCU6_9ZZZZ</name>
<sequence length="173" mass="19828">MRKIKVKSKRVLTYLYAVFIACMVFSAIDLMPSPILSDTVSVNPSINDLQGKLDNLTVNNSVLKAYISRLEHDLSNITPCPIIVCPECPVCPVCPDYDCPVNLEYVYLTEYVDVHIPTVEYVFVEVDSTLTEYVYQNTTEFIYQNTTEYIYQNVTVYKENATLDNMYVLLAYI</sequence>
<reference evidence="2" key="1">
    <citation type="journal article" date="2014" name="Front. Microbiol.">
        <title>High frequency of phylogenetically diverse reductive dehalogenase-homologous genes in deep subseafloor sedimentary metagenomes.</title>
        <authorList>
            <person name="Kawai M."/>
            <person name="Futagami T."/>
            <person name="Toyoda A."/>
            <person name="Takaki Y."/>
            <person name="Nishi S."/>
            <person name="Hori S."/>
            <person name="Arai W."/>
            <person name="Tsubouchi T."/>
            <person name="Morono Y."/>
            <person name="Uchiyama I."/>
            <person name="Ito T."/>
            <person name="Fujiyama A."/>
            <person name="Inagaki F."/>
            <person name="Takami H."/>
        </authorList>
    </citation>
    <scope>NUCLEOTIDE SEQUENCE</scope>
    <source>
        <strain evidence="2">Expedition CK06-06</strain>
    </source>
</reference>
<gene>
    <name evidence="2" type="ORF">S01H1_28627</name>
</gene>
<keyword evidence="1" id="KW-0472">Membrane</keyword>
<evidence type="ECO:0000313" key="2">
    <source>
        <dbReference type="EMBL" id="GAF85987.1"/>
    </source>
</evidence>
<protein>
    <submittedName>
        <fullName evidence="2">Uncharacterized protein</fullName>
    </submittedName>
</protein>
<dbReference type="PROSITE" id="PS51257">
    <property type="entry name" value="PROKAR_LIPOPROTEIN"/>
    <property type="match status" value="1"/>
</dbReference>
<feature type="non-terminal residue" evidence="2">
    <location>
        <position position="173"/>
    </location>
</feature>
<proteinExistence type="predicted"/>
<dbReference type="AlphaFoldDB" id="X0TCU6"/>
<evidence type="ECO:0000256" key="1">
    <source>
        <dbReference type="SAM" id="Phobius"/>
    </source>
</evidence>